<dbReference type="Proteomes" id="UP001620645">
    <property type="component" value="Unassembled WGS sequence"/>
</dbReference>
<sequence>MARRIRYWATDRAPSAPPSLPPRIRLPANHLLRGKVYVRGIINNAPFNLISAKTVTDLRIPINDLIRFTFCGVGDSVITTLGRYGSHDLLRLKHIIDYETLNEIVPEDPEMNDDDNEEEGESSVISWAVETSGVGVLKIGCLMSLFFSF</sequence>
<comment type="caution">
    <text evidence="1">The sequence shown here is derived from an EMBL/GenBank/DDBJ whole genome shotgun (WGS) entry which is preliminary data.</text>
</comment>
<organism evidence="1 2">
    <name type="scientific">Heterodera schachtii</name>
    <name type="common">Sugarbeet cyst nematode worm</name>
    <name type="synonym">Tylenchus schachtii</name>
    <dbReference type="NCBI Taxonomy" id="97005"/>
    <lineage>
        <taxon>Eukaryota</taxon>
        <taxon>Metazoa</taxon>
        <taxon>Ecdysozoa</taxon>
        <taxon>Nematoda</taxon>
        <taxon>Chromadorea</taxon>
        <taxon>Rhabditida</taxon>
        <taxon>Tylenchina</taxon>
        <taxon>Tylenchomorpha</taxon>
        <taxon>Tylenchoidea</taxon>
        <taxon>Heteroderidae</taxon>
        <taxon>Heteroderinae</taxon>
        <taxon>Heterodera</taxon>
    </lineage>
</organism>
<accession>A0ABD2KLJ7</accession>
<keyword evidence="2" id="KW-1185">Reference proteome</keyword>
<proteinExistence type="predicted"/>
<dbReference type="EMBL" id="JBICCN010000010">
    <property type="protein sequence ID" value="KAL3103791.1"/>
    <property type="molecule type" value="Genomic_DNA"/>
</dbReference>
<gene>
    <name evidence="1" type="ORF">niasHS_000335</name>
</gene>
<reference evidence="1 2" key="1">
    <citation type="submission" date="2024-10" db="EMBL/GenBank/DDBJ databases">
        <authorList>
            <person name="Kim D."/>
        </authorList>
    </citation>
    <scope>NUCLEOTIDE SEQUENCE [LARGE SCALE GENOMIC DNA]</scope>
    <source>
        <strain evidence="1">Taebaek</strain>
    </source>
</reference>
<name>A0ABD2KLJ7_HETSC</name>
<dbReference type="AlphaFoldDB" id="A0ABD2KLJ7"/>
<evidence type="ECO:0000313" key="2">
    <source>
        <dbReference type="Proteomes" id="UP001620645"/>
    </source>
</evidence>
<protein>
    <submittedName>
        <fullName evidence="1">Uncharacterized protein</fullName>
    </submittedName>
</protein>
<evidence type="ECO:0000313" key="1">
    <source>
        <dbReference type="EMBL" id="KAL3103791.1"/>
    </source>
</evidence>